<dbReference type="SUPFAM" id="SSF57716">
    <property type="entry name" value="Glucocorticoid receptor-like (DNA-binding domain)"/>
    <property type="match status" value="2"/>
</dbReference>
<feature type="domain" description="THAP-type" evidence="15">
    <location>
        <begin position="134"/>
        <end position="207"/>
    </location>
</feature>
<gene>
    <name evidence="16" type="ORF">DGUA_6G019956</name>
</gene>
<keyword evidence="10" id="KW-0539">Nucleus</keyword>
<evidence type="ECO:0000256" key="8">
    <source>
        <dbReference type="ARBA" id="ARBA00023125"/>
    </source>
</evidence>
<evidence type="ECO:0000313" key="17">
    <source>
        <dbReference type="Proteomes" id="UP000268350"/>
    </source>
</evidence>
<evidence type="ECO:0000256" key="7">
    <source>
        <dbReference type="ARBA" id="ARBA00023054"/>
    </source>
</evidence>
<evidence type="ECO:0000256" key="14">
    <source>
        <dbReference type="SAM" id="MobiDB-lite"/>
    </source>
</evidence>
<evidence type="ECO:0000256" key="10">
    <source>
        <dbReference type="ARBA" id="ARBA00023242"/>
    </source>
</evidence>
<keyword evidence="7 13" id="KW-0175">Coiled coil</keyword>
<dbReference type="GO" id="GO:0043565">
    <property type="term" value="F:sequence-specific DNA binding"/>
    <property type="evidence" value="ECO:0007669"/>
    <property type="project" value="InterPro"/>
</dbReference>
<proteinExistence type="inferred from homology"/>
<dbReference type="GO" id="GO:0008270">
    <property type="term" value="F:zinc ion binding"/>
    <property type="evidence" value="ECO:0007669"/>
    <property type="project" value="UniProtKB-KW"/>
</dbReference>
<keyword evidence="6" id="KW-0805">Transcription regulation</keyword>
<dbReference type="PROSITE" id="PS50950">
    <property type="entry name" value="ZF_THAP"/>
    <property type="match status" value="2"/>
</dbReference>
<evidence type="ECO:0000256" key="13">
    <source>
        <dbReference type="SAM" id="Coils"/>
    </source>
</evidence>
<keyword evidence="5" id="KW-0862">Zinc</keyword>
<evidence type="ECO:0000259" key="15">
    <source>
        <dbReference type="PROSITE" id="PS50950"/>
    </source>
</evidence>
<keyword evidence="8 12" id="KW-0238">DNA-binding</keyword>
<sequence>MWMYLNCVHTMLVFSKSNHCETRKRAAHHIRQSVVAIPKKKRYERLRCTVTDCPESGQQDCSSMFKFPTKPEVRLKWIENLGLPKDTTLSNRRVCRRHFEQHCFGNAKLFAWAVPTLFVGKTAGLHHGYAKKKMLVRKCCIKDCMTRSPPGRLHCFPTETQLRKEWMRLCSLKEGIKWPFICGRHFRPSFLPKKNSKLPKQALPELNLGSESRDPLECDSQRSETEGQGIDEGDSKGTDGREAESCPNCQTSKRISTDLQQQLAAARLRIEELEQRLQYHACKEEDEEYIFMLMK</sequence>
<evidence type="ECO:0000256" key="9">
    <source>
        <dbReference type="ARBA" id="ARBA00023163"/>
    </source>
</evidence>
<dbReference type="InterPro" id="IPR038441">
    <property type="entry name" value="THAP_Znf_sf"/>
</dbReference>
<feature type="region of interest" description="Disordered" evidence="14">
    <location>
        <begin position="204"/>
        <end position="248"/>
    </location>
</feature>
<evidence type="ECO:0000313" key="16">
    <source>
        <dbReference type="EMBL" id="SPP88447.1"/>
    </source>
</evidence>
<evidence type="ECO:0000256" key="11">
    <source>
        <dbReference type="ARBA" id="ARBA00023306"/>
    </source>
</evidence>
<dbReference type="OrthoDB" id="5982876at2759"/>
<dbReference type="Pfam" id="PF05485">
    <property type="entry name" value="THAP"/>
    <property type="match status" value="2"/>
</dbReference>
<dbReference type="GO" id="GO:0005654">
    <property type="term" value="C:nucleoplasm"/>
    <property type="evidence" value="ECO:0007669"/>
    <property type="project" value="UniProtKB-SubCell"/>
</dbReference>
<organism evidence="16 17">
    <name type="scientific">Drosophila guanche</name>
    <name type="common">Fruit fly</name>
    <dbReference type="NCBI Taxonomy" id="7266"/>
    <lineage>
        <taxon>Eukaryota</taxon>
        <taxon>Metazoa</taxon>
        <taxon>Ecdysozoa</taxon>
        <taxon>Arthropoda</taxon>
        <taxon>Hexapoda</taxon>
        <taxon>Insecta</taxon>
        <taxon>Pterygota</taxon>
        <taxon>Neoptera</taxon>
        <taxon>Endopterygota</taxon>
        <taxon>Diptera</taxon>
        <taxon>Brachycera</taxon>
        <taxon>Muscomorpha</taxon>
        <taxon>Ephydroidea</taxon>
        <taxon>Drosophilidae</taxon>
        <taxon>Drosophila</taxon>
        <taxon>Sophophora</taxon>
    </lineage>
</organism>
<accession>A0A3B0K2F6</accession>
<protein>
    <recommendedName>
        <fullName evidence="15">THAP-type domain-containing protein</fullName>
    </recommendedName>
</protein>
<evidence type="ECO:0000256" key="2">
    <source>
        <dbReference type="ARBA" id="ARBA00006177"/>
    </source>
</evidence>
<evidence type="ECO:0000256" key="6">
    <source>
        <dbReference type="ARBA" id="ARBA00023015"/>
    </source>
</evidence>
<evidence type="ECO:0000256" key="12">
    <source>
        <dbReference type="PROSITE-ProRule" id="PRU00309"/>
    </source>
</evidence>
<evidence type="ECO:0000256" key="4">
    <source>
        <dbReference type="ARBA" id="ARBA00022771"/>
    </source>
</evidence>
<dbReference type="Proteomes" id="UP000268350">
    <property type="component" value="Unassembled WGS sequence"/>
</dbReference>
<evidence type="ECO:0000256" key="5">
    <source>
        <dbReference type="ARBA" id="ARBA00022833"/>
    </source>
</evidence>
<keyword evidence="17" id="KW-1185">Reference proteome</keyword>
<comment type="similarity">
    <text evidence="2">Belongs to the THAP1 family.</text>
</comment>
<feature type="compositionally biased region" description="Basic and acidic residues" evidence="14">
    <location>
        <begin position="211"/>
        <end position="225"/>
    </location>
</feature>
<evidence type="ECO:0000256" key="3">
    <source>
        <dbReference type="ARBA" id="ARBA00022723"/>
    </source>
</evidence>
<comment type="subcellular location">
    <subcellularLocation>
        <location evidence="1">Nucleus</location>
        <location evidence="1">Nucleoplasm</location>
    </subcellularLocation>
</comment>
<dbReference type="Gene3D" id="6.20.210.20">
    <property type="entry name" value="THAP domain"/>
    <property type="match status" value="1"/>
</dbReference>
<keyword evidence="3" id="KW-0479">Metal-binding</keyword>
<reference evidence="17" key="1">
    <citation type="submission" date="2018-01" db="EMBL/GenBank/DDBJ databases">
        <authorList>
            <person name="Alioto T."/>
            <person name="Alioto T."/>
        </authorList>
    </citation>
    <scope>NUCLEOTIDE SEQUENCE [LARGE SCALE GENOMIC DNA]</scope>
</reference>
<dbReference type="AlphaFoldDB" id="A0A3B0K2F6"/>
<feature type="compositionally biased region" description="Basic and acidic residues" evidence="14">
    <location>
        <begin position="233"/>
        <end position="244"/>
    </location>
</feature>
<evidence type="ECO:0000256" key="1">
    <source>
        <dbReference type="ARBA" id="ARBA00004642"/>
    </source>
</evidence>
<dbReference type="SMART" id="SM00980">
    <property type="entry name" value="THAP"/>
    <property type="match status" value="2"/>
</dbReference>
<feature type="coiled-coil region" evidence="13">
    <location>
        <begin position="256"/>
        <end position="283"/>
    </location>
</feature>
<dbReference type="InterPro" id="IPR006612">
    <property type="entry name" value="THAP_Znf"/>
</dbReference>
<keyword evidence="11" id="KW-0131">Cell cycle</keyword>
<name>A0A3B0K2F6_DROGU</name>
<dbReference type="InterPro" id="IPR026516">
    <property type="entry name" value="THAP1/10"/>
</dbReference>
<dbReference type="PANTHER" id="PTHR46600:SF1">
    <property type="entry name" value="THAP DOMAIN-CONTAINING PROTEIN 1"/>
    <property type="match status" value="1"/>
</dbReference>
<dbReference type="EMBL" id="OUUW01000014">
    <property type="protein sequence ID" value="SPP88447.1"/>
    <property type="molecule type" value="Genomic_DNA"/>
</dbReference>
<dbReference type="STRING" id="7266.A0A3B0K2F6"/>
<dbReference type="PANTHER" id="PTHR46600">
    <property type="entry name" value="THAP DOMAIN-CONTAINING"/>
    <property type="match status" value="1"/>
</dbReference>
<dbReference type="SMART" id="SM00692">
    <property type="entry name" value="DM3"/>
    <property type="match status" value="2"/>
</dbReference>
<feature type="domain" description="THAP-type" evidence="15">
    <location>
        <begin position="43"/>
        <end position="118"/>
    </location>
</feature>
<keyword evidence="4 12" id="KW-0863">Zinc-finger</keyword>
<keyword evidence="9" id="KW-0804">Transcription</keyword>
<dbReference type="OMA" id="WLFICGR"/>